<dbReference type="AlphaFoldDB" id="A0A2Z2HV69"/>
<dbReference type="Pfam" id="PF01201">
    <property type="entry name" value="Ribosomal_S8e"/>
    <property type="match status" value="1"/>
</dbReference>
<evidence type="ECO:0000256" key="3">
    <source>
        <dbReference type="ARBA" id="ARBA00023274"/>
    </source>
</evidence>
<keyword evidence="2 4" id="KW-0689">Ribosomal protein</keyword>
<evidence type="ECO:0000313" key="4">
    <source>
        <dbReference type="EMBL" id="ARS64770.1"/>
    </source>
</evidence>
<protein>
    <submittedName>
        <fullName evidence="4">30S ribosomal protein S8e</fullName>
    </submittedName>
</protein>
<reference evidence="4 5" key="1">
    <citation type="journal article" date="2017" name="Environ. Microbiol.">
        <title>Genome and epigenome of a novel marine Thaumarchaeota strain suggest viral infection, phosphorothioation DNA modification and multiple restriction systems.</title>
        <authorList>
            <person name="Ahlgren N.A."/>
            <person name="Chen Y."/>
            <person name="Needham D.M."/>
            <person name="Parada A.E."/>
            <person name="Sachdeva R."/>
            <person name="Trinh V."/>
            <person name="Chen T."/>
            <person name="Fuhrman J.A."/>
        </authorList>
    </citation>
    <scope>NUCLEOTIDE SEQUENCE [LARGE SCALE GENOMIC DNA]</scope>
    <source>
        <strain evidence="4 5">SPOT01</strain>
    </source>
</reference>
<dbReference type="EMBL" id="CP021324">
    <property type="protein sequence ID" value="ARS64770.1"/>
    <property type="molecule type" value="Genomic_DNA"/>
</dbReference>
<dbReference type="GeneID" id="32901607"/>
<evidence type="ECO:0000256" key="2">
    <source>
        <dbReference type="ARBA" id="ARBA00022980"/>
    </source>
</evidence>
<organism evidence="4 5">
    <name type="scientific">Candidatus Nitrosomarinus catalinensis</name>
    <dbReference type="NCBI Taxonomy" id="1898749"/>
    <lineage>
        <taxon>Archaea</taxon>
        <taxon>Nitrososphaerota</taxon>
        <taxon>Nitrososphaeria</taxon>
        <taxon>Nitrosopumilales</taxon>
        <taxon>Nitrosopumilaceae</taxon>
        <taxon>Candidatus Nitrosomarinus</taxon>
    </lineage>
</organism>
<evidence type="ECO:0000313" key="5">
    <source>
        <dbReference type="Proteomes" id="UP000249949"/>
    </source>
</evidence>
<sequence>MRKSVENLATSKITGGRRSPLRIRRKYETDRYPNEAVNGAQVTVTRRVRGSNNKVALKSIDFVNLATGDSKVIKSKIIKVLDNATNNDYRRRGIISKGAILETKEGKCKVVSKPGQTGIANAILLKE</sequence>
<name>A0A2Z2HV69_9ARCH</name>
<dbReference type="OrthoDB" id="372305at2157"/>
<dbReference type="KEGG" id="nct:NMSP_1154"/>
<dbReference type="Gene3D" id="2.40.10.310">
    <property type="match status" value="1"/>
</dbReference>
<dbReference type="RefSeq" id="WP_086907823.1">
    <property type="nucleotide sequence ID" value="NZ_CP021324.1"/>
</dbReference>
<keyword evidence="3" id="KW-0687">Ribonucleoprotein</keyword>
<gene>
    <name evidence="4" type="primary">rps8e</name>
    <name evidence="4" type="ORF">NMSP_1154</name>
</gene>
<dbReference type="InterPro" id="IPR001047">
    <property type="entry name" value="Ribosomal_eS8"/>
</dbReference>
<dbReference type="GO" id="GO:0003735">
    <property type="term" value="F:structural constituent of ribosome"/>
    <property type="evidence" value="ECO:0007669"/>
    <property type="project" value="InterPro"/>
</dbReference>
<dbReference type="GO" id="GO:0006412">
    <property type="term" value="P:translation"/>
    <property type="evidence" value="ECO:0007669"/>
    <property type="project" value="InterPro"/>
</dbReference>
<dbReference type="PANTHER" id="PTHR10394">
    <property type="entry name" value="40S RIBOSOMAL PROTEIN S8"/>
    <property type="match status" value="1"/>
</dbReference>
<proteinExistence type="inferred from homology"/>
<accession>A0A2Z2HV69</accession>
<dbReference type="CDD" id="cd11382">
    <property type="entry name" value="Ribosomal_S8e"/>
    <property type="match status" value="1"/>
</dbReference>
<evidence type="ECO:0000256" key="1">
    <source>
        <dbReference type="ARBA" id="ARBA00005257"/>
    </source>
</evidence>
<comment type="similarity">
    <text evidence="1">Belongs to the eukaryotic ribosomal protein eS8 family.</text>
</comment>
<keyword evidence="5" id="KW-1185">Reference proteome</keyword>
<dbReference type="InterPro" id="IPR022309">
    <property type="entry name" value="Ribosomal_Se8/biogenesis_NSA2"/>
</dbReference>
<dbReference type="GO" id="GO:0005840">
    <property type="term" value="C:ribosome"/>
    <property type="evidence" value="ECO:0007669"/>
    <property type="project" value="UniProtKB-KW"/>
</dbReference>
<dbReference type="GO" id="GO:1990904">
    <property type="term" value="C:ribonucleoprotein complex"/>
    <property type="evidence" value="ECO:0007669"/>
    <property type="project" value="UniProtKB-KW"/>
</dbReference>
<dbReference type="NCBIfam" id="TIGR00307">
    <property type="entry name" value="eS8"/>
    <property type="match status" value="1"/>
</dbReference>
<dbReference type="Proteomes" id="UP000249949">
    <property type="component" value="Chromosome"/>
</dbReference>